<organism evidence="14 15">
    <name type="scientific">Sphagnum jensenii</name>
    <dbReference type="NCBI Taxonomy" id="128206"/>
    <lineage>
        <taxon>Eukaryota</taxon>
        <taxon>Viridiplantae</taxon>
        <taxon>Streptophyta</taxon>
        <taxon>Embryophyta</taxon>
        <taxon>Bryophyta</taxon>
        <taxon>Sphagnophytina</taxon>
        <taxon>Sphagnopsida</taxon>
        <taxon>Sphagnales</taxon>
        <taxon>Sphagnaceae</taxon>
        <taxon>Sphagnum</taxon>
    </lineage>
</organism>
<sequence length="171" mass="18446">MEDVHDITAAAVISNNASAGVTITPAPRKQFPQQQQQQQLDYSSYSRPLLPAAATLTMCPSCERVATVADNRAAHTIFQRTCSGCHAGGGNILQPGATLFAKDLERNDTASVNDIFKITYSGKGRMPGYGENCTPRGQCTFGPRISDSDIHTLAEFVRLQADQGWSKTIDP</sequence>
<evidence type="ECO:0000256" key="1">
    <source>
        <dbReference type="ARBA" id="ARBA00002347"/>
    </source>
</evidence>
<gene>
    <name evidence="14" type="ORF">CSSPJE1EN1_LOCUS10473</name>
</gene>
<comment type="function">
    <text evidence="1">Functions as an electron carrier between membrane-bound cytochrome b6-f and photosystem I in oxygenic photosynthesis.</text>
</comment>
<evidence type="ECO:0000256" key="10">
    <source>
        <dbReference type="ARBA" id="ARBA00031247"/>
    </source>
</evidence>
<keyword evidence="6" id="KW-0249">Electron transport</keyword>
<evidence type="ECO:0000313" key="14">
    <source>
        <dbReference type="EMBL" id="CAK9264995.1"/>
    </source>
</evidence>
<evidence type="ECO:0000256" key="7">
    <source>
        <dbReference type="ARBA" id="ARBA00023004"/>
    </source>
</evidence>
<keyword evidence="3" id="KW-0813">Transport</keyword>
<dbReference type="EMBL" id="OZ020112">
    <property type="protein sequence ID" value="CAK9264995.1"/>
    <property type="molecule type" value="Genomic_DNA"/>
</dbReference>
<dbReference type="Pfam" id="PF13442">
    <property type="entry name" value="Cytochrome_CBB3"/>
    <property type="match status" value="1"/>
</dbReference>
<reference evidence="14" key="1">
    <citation type="submission" date="2024-02" db="EMBL/GenBank/DDBJ databases">
        <authorList>
            <consortium name="ELIXIR-Norway"/>
            <consortium name="Elixir Norway"/>
        </authorList>
    </citation>
    <scope>NUCLEOTIDE SEQUENCE</scope>
</reference>
<evidence type="ECO:0000259" key="13">
    <source>
        <dbReference type="PROSITE" id="PS51007"/>
    </source>
</evidence>
<keyword evidence="15" id="KW-1185">Reference proteome</keyword>
<evidence type="ECO:0000256" key="4">
    <source>
        <dbReference type="ARBA" id="ARBA00022617"/>
    </source>
</evidence>
<name>A0ABP0WDS1_9BRYO</name>
<dbReference type="InterPro" id="IPR036909">
    <property type="entry name" value="Cyt_c-like_dom_sf"/>
</dbReference>
<evidence type="ECO:0000256" key="3">
    <source>
        <dbReference type="ARBA" id="ARBA00022448"/>
    </source>
</evidence>
<keyword evidence="4 12" id="KW-0349">Heme</keyword>
<evidence type="ECO:0000256" key="8">
    <source>
        <dbReference type="ARBA" id="ARBA00023078"/>
    </source>
</evidence>
<evidence type="ECO:0000256" key="9">
    <source>
        <dbReference type="ARBA" id="ARBA00030448"/>
    </source>
</evidence>
<keyword evidence="5 12" id="KW-0479">Metal-binding</keyword>
<evidence type="ECO:0000256" key="12">
    <source>
        <dbReference type="PROSITE-ProRule" id="PRU00433"/>
    </source>
</evidence>
<evidence type="ECO:0000256" key="2">
    <source>
        <dbReference type="ARBA" id="ARBA00009650"/>
    </source>
</evidence>
<dbReference type="PANTHER" id="PTHR34688">
    <property type="entry name" value="CYTOCHROME C6, CHLOROPLASTIC"/>
    <property type="match status" value="1"/>
</dbReference>
<dbReference type="InterPro" id="IPR023655">
    <property type="entry name" value="Cyt_C6"/>
</dbReference>
<dbReference type="Proteomes" id="UP001497444">
    <property type="component" value="Chromosome 17"/>
</dbReference>
<evidence type="ECO:0000256" key="6">
    <source>
        <dbReference type="ARBA" id="ARBA00022982"/>
    </source>
</evidence>
<dbReference type="InterPro" id="IPR009056">
    <property type="entry name" value="Cyt_c-like_dom"/>
</dbReference>
<dbReference type="PANTHER" id="PTHR34688:SF2">
    <property type="entry name" value="CYTOCHROME C6, CHLOROPLASTIC"/>
    <property type="match status" value="1"/>
</dbReference>
<protein>
    <recommendedName>
        <fullName evidence="11">Cytochrome c-553</fullName>
    </recommendedName>
    <alternativeName>
        <fullName evidence="10">Cytochrome c553</fullName>
    </alternativeName>
    <alternativeName>
        <fullName evidence="9">Soluble cytochrome f</fullName>
    </alternativeName>
</protein>
<dbReference type="Gene3D" id="1.10.760.10">
    <property type="entry name" value="Cytochrome c-like domain"/>
    <property type="match status" value="1"/>
</dbReference>
<keyword evidence="8" id="KW-0793">Thylakoid</keyword>
<dbReference type="SUPFAM" id="SSF46626">
    <property type="entry name" value="Cytochrome c"/>
    <property type="match status" value="1"/>
</dbReference>
<feature type="domain" description="Cytochrome c" evidence="13">
    <location>
        <begin position="69"/>
        <end position="161"/>
    </location>
</feature>
<evidence type="ECO:0000256" key="5">
    <source>
        <dbReference type="ARBA" id="ARBA00022723"/>
    </source>
</evidence>
<proteinExistence type="inferred from homology"/>
<comment type="similarity">
    <text evidence="2">Belongs to the cytochrome c family. PetJ subfamily.</text>
</comment>
<evidence type="ECO:0000313" key="15">
    <source>
        <dbReference type="Proteomes" id="UP001497444"/>
    </source>
</evidence>
<evidence type="ECO:0000256" key="11">
    <source>
        <dbReference type="ARBA" id="ARBA00033211"/>
    </source>
</evidence>
<accession>A0ABP0WDS1</accession>
<dbReference type="PROSITE" id="PS51007">
    <property type="entry name" value="CYTC"/>
    <property type="match status" value="1"/>
</dbReference>
<keyword evidence="7 12" id="KW-0408">Iron</keyword>